<evidence type="ECO:0000259" key="1">
    <source>
        <dbReference type="PROSITE" id="PS51819"/>
    </source>
</evidence>
<dbReference type="Gene3D" id="3.30.720.120">
    <property type="match status" value="1"/>
</dbReference>
<dbReference type="Gene3D" id="3.30.720.110">
    <property type="match status" value="1"/>
</dbReference>
<evidence type="ECO:0000313" key="3">
    <source>
        <dbReference type="Proteomes" id="UP000188929"/>
    </source>
</evidence>
<dbReference type="AlphaFoldDB" id="A0A1V2IBQ3"/>
<dbReference type="SUPFAM" id="SSF54593">
    <property type="entry name" value="Glyoxalase/Bleomycin resistance protein/Dihydroxybiphenyl dioxygenase"/>
    <property type="match status" value="1"/>
</dbReference>
<dbReference type="OrthoDB" id="9806868at2"/>
<accession>A0A1V2IBQ3</accession>
<dbReference type="PROSITE" id="PS51819">
    <property type="entry name" value="VOC"/>
    <property type="match status" value="1"/>
</dbReference>
<evidence type="ECO:0000313" key="2">
    <source>
        <dbReference type="EMBL" id="ONH30623.1"/>
    </source>
</evidence>
<name>A0A1V2IBQ3_9ACTN</name>
<dbReference type="EMBL" id="MOMC01000024">
    <property type="protein sequence ID" value="ONH30623.1"/>
    <property type="molecule type" value="Genomic_DNA"/>
</dbReference>
<dbReference type="InterPro" id="IPR037523">
    <property type="entry name" value="VOC_core"/>
</dbReference>
<dbReference type="RefSeq" id="WP_076816730.1">
    <property type="nucleotide sequence ID" value="NZ_MOMC01000024.1"/>
</dbReference>
<dbReference type="Proteomes" id="UP000188929">
    <property type="component" value="Unassembled WGS sequence"/>
</dbReference>
<dbReference type="InterPro" id="IPR029068">
    <property type="entry name" value="Glyas_Bleomycin-R_OHBP_Dase"/>
</dbReference>
<organism evidence="2 3">
    <name type="scientific">Pseudofrankia asymbiotica</name>
    <dbReference type="NCBI Taxonomy" id="1834516"/>
    <lineage>
        <taxon>Bacteria</taxon>
        <taxon>Bacillati</taxon>
        <taxon>Actinomycetota</taxon>
        <taxon>Actinomycetes</taxon>
        <taxon>Frankiales</taxon>
        <taxon>Frankiaceae</taxon>
        <taxon>Pseudofrankia</taxon>
    </lineage>
</organism>
<dbReference type="InterPro" id="IPR004360">
    <property type="entry name" value="Glyas_Fos-R_dOase_dom"/>
</dbReference>
<gene>
    <name evidence="2" type="ORF">BL253_12855</name>
</gene>
<reference evidence="3" key="1">
    <citation type="submission" date="2016-10" db="EMBL/GenBank/DDBJ databases">
        <title>Frankia sp. NRRL B-16386 Genome sequencing.</title>
        <authorList>
            <person name="Ghodhbane-Gtari F."/>
            <person name="Swanson E."/>
            <person name="Gueddou A."/>
            <person name="Hezbri K."/>
            <person name="Ktari K."/>
            <person name="Nouioui I."/>
            <person name="Morris K."/>
            <person name="Simpson S."/>
            <person name="Abebe-Akele F."/>
            <person name="Thomas K."/>
            <person name="Gtari M."/>
            <person name="Tisa L.S."/>
        </authorList>
    </citation>
    <scope>NUCLEOTIDE SEQUENCE [LARGE SCALE GENOMIC DNA]</scope>
    <source>
        <strain evidence="3">NRRL B-16386</strain>
    </source>
</reference>
<sequence length="154" mass="17089">MDDNVFTSSLHYRDPKAALSWLAETFGFEVTMAIDGPPDAPEMCHYEMSCAGRGRIMIGGEWAEWARSPASVGGANTQRVHVQLPDGLDEHFERARAAGAEIQAEPSDQFYGDRTYRAVDLEGHTWTFSAHIRDVTRAEAETELGQPIMATDWA</sequence>
<keyword evidence="3" id="KW-1185">Reference proteome</keyword>
<dbReference type="PANTHER" id="PTHR34109">
    <property type="entry name" value="BNAUNNG04460D PROTEIN-RELATED"/>
    <property type="match status" value="1"/>
</dbReference>
<dbReference type="PANTHER" id="PTHR34109:SF1">
    <property type="entry name" value="VOC DOMAIN-CONTAINING PROTEIN"/>
    <property type="match status" value="1"/>
</dbReference>
<proteinExistence type="predicted"/>
<protein>
    <submittedName>
        <fullName evidence="2">Glyoxalase</fullName>
    </submittedName>
</protein>
<comment type="caution">
    <text evidence="2">The sequence shown here is derived from an EMBL/GenBank/DDBJ whole genome shotgun (WGS) entry which is preliminary data.</text>
</comment>
<dbReference type="STRING" id="1834516.BL253_12855"/>
<feature type="domain" description="VOC" evidence="1">
    <location>
        <begin position="1"/>
        <end position="131"/>
    </location>
</feature>
<dbReference type="Pfam" id="PF00903">
    <property type="entry name" value="Glyoxalase"/>
    <property type="match status" value="1"/>
</dbReference>